<keyword evidence="3" id="KW-1133">Transmembrane helix</keyword>
<protein>
    <submittedName>
        <fullName evidence="6">Cytochrome c assembly protein</fullName>
    </submittedName>
</protein>
<comment type="similarity">
    <text evidence="1">Belongs to the CcmF/CycK/Ccl1/NrfE/CcsA family.</text>
</comment>
<feature type="domain" description="Cytochrome c assembly protein" evidence="4">
    <location>
        <begin position="82"/>
        <end position="303"/>
    </location>
</feature>
<feature type="transmembrane region" description="Helical" evidence="3">
    <location>
        <begin position="6"/>
        <end position="23"/>
    </location>
</feature>
<dbReference type="EMBL" id="LGTC01000001">
    <property type="protein sequence ID" value="KNY26014.1"/>
    <property type="molecule type" value="Genomic_DNA"/>
</dbReference>
<gene>
    <name evidence="6" type="ORF">Bccel_1276</name>
</gene>
<dbReference type="GO" id="GO:0015232">
    <property type="term" value="F:heme transmembrane transporter activity"/>
    <property type="evidence" value="ECO:0007669"/>
    <property type="project" value="InterPro"/>
</dbReference>
<feature type="transmembrane region" description="Helical" evidence="3">
    <location>
        <begin position="478"/>
        <end position="498"/>
    </location>
</feature>
<dbReference type="Pfam" id="PF01578">
    <property type="entry name" value="Cytochrom_C_asm"/>
    <property type="match status" value="1"/>
</dbReference>
<dbReference type="Pfam" id="PF16327">
    <property type="entry name" value="CcmF_C"/>
    <property type="match status" value="1"/>
</dbReference>
<organism evidence="6 7">
    <name type="scientific">Pseudobacteroides cellulosolvens ATCC 35603 = DSM 2933</name>
    <dbReference type="NCBI Taxonomy" id="398512"/>
    <lineage>
        <taxon>Bacteria</taxon>
        <taxon>Bacillati</taxon>
        <taxon>Bacillota</taxon>
        <taxon>Clostridia</taxon>
        <taxon>Eubacteriales</taxon>
        <taxon>Oscillospiraceae</taxon>
        <taxon>Pseudobacteroides</taxon>
    </lineage>
</organism>
<keyword evidence="7" id="KW-1185">Reference proteome</keyword>
<feature type="transmembrane region" description="Helical" evidence="3">
    <location>
        <begin position="159"/>
        <end position="183"/>
    </location>
</feature>
<feature type="transmembrane region" description="Helical" evidence="3">
    <location>
        <begin position="421"/>
        <end position="445"/>
    </location>
</feature>
<keyword evidence="3" id="KW-0472">Membrane</keyword>
<dbReference type="PRINTS" id="PR01410">
    <property type="entry name" value="CCBIOGENESIS"/>
</dbReference>
<dbReference type="GO" id="GO:0017004">
    <property type="term" value="P:cytochrome complex assembly"/>
    <property type="evidence" value="ECO:0007669"/>
    <property type="project" value="UniProtKB-KW"/>
</dbReference>
<dbReference type="RefSeq" id="WP_036945097.1">
    <property type="nucleotide sequence ID" value="NZ_JQKC01000043.1"/>
</dbReference>
<feature type="transmembrane region" description="Helical" evidence="3">
    <location>
        <begin position="282"/>
        <end position="299"/>
    </location>
</feature>
<accession>A0A0L6JJS4</accession>
<name>A0A0L6JJS4_9FIRM</name>
<feature type="transmembrane region" description="Helical" evidence="3">
    <location>
        <begin position="451"/>
        <end position="471"/>
    </location>
</feature>
<feature type="domain" description="Cytochrome c-type biogenesis protein CcmF C-terminal" evidence="5">
    <location>
        <begin position="363"/>
        <end position="622"/>
    </location>
</feature>
<dbReference type="AlphaFoldDB" id="A0A0L6JJS4"/>
<feature type="transmembrane region" description="Helical" evidence="3">
    <location>
        <begin position="251"/>
        <end position="270"/>
    </location>
</feature>
<dbReference type="STRING" id="398512.Bccel_1276"/>
<evidence type="ECO:0000256" key="3">
    <source>
        <dbReference type="SAM" id="Phobius"/>
    </source>
</evidence>
<comment type="caution">
    <text evidence="6">The sequence shown here is derived from an EMBL/GenBank/DDBJ whole genome shotgun (WGS) entry which is preliminary data.</text>
</comment>
<dbReference type="OrthoDB" id="9761451at2"/>
<sequence length="634" mass="71069">MDILGNISLITSLVAGIFSIILIKCKNNAKFALKAGLLSSSFIIVSSFVLIYLLISGNFSIEYVFKNTDRDLPLIYKISALWSSSSGSLLLWATCISIVYIFIYGLFYFKKNQNHKYLMCLTATTTILNLAFLVVLIFINNPFKIVGANSDGFGLNPSLQSIGMVFHPPLVMISYSCLFAAFASNLYEILYSRSIGQAVQQHQNEQPAISELQFTRNVALLGWVILTAGIVSGGIWAYSELGWGGYWNWDPIENSALVTWLLATAYLHLFHLKKNNTINDRPLFILISATAFSILFGTFLARSGILNSVHAYSNHGSKIFFLVILVSLTIICLSVFIAVFRKREKNKLSKFDFNRFKLYIPPFLMVILAIIIMLMTIYPMFSSDGSSISEKTYDFLFGIVGLIIVLSSTIFFSLRHITNKLKLFIISISLISGAATVFLPAFASYPLFTRISLAVCAFCLVSIFLSFALSINNLFNNTNFLTTFIIHLSIVIIAFGFIGTRSMKVETSSVIDKNGTISIGNHKLKLISLSVDDGPKIKTWTARLSYYNGKITKDINTSLQFYKKKKVYHSEAFIMHSFKEDLYIIVENSSDDGSVLFKVSLFKWISLLWAGIILMVLASLLLFWKKLCGNAYFI</sequence>
<evidence type="ECO:0000256" key="2">
    <source>
        <dbReference type="ARBA" id="ARBA00022748"/>
    </source>
</evidence>
<feature type="transmembrane region" description="Helical" evidence="3">
    <location>
        <begin position="89"/>
        <end position="109"/>
    </location>
</feature>
<feature type="transmembrane region" description="Helical" evidence="3">
    <location>
        <begin position="35"/>
        <end position="55"/>
    </location>
</feature>
<evidence type="ECO:0000259" key="4">
    <source>
        <dbReference type="Pfam" id="PF01578"/>
    </source>
</evidence>
<dbReference type="InterPro" id="IPR032523">
    <property type="entry name" value="CcmF_C"/>
</dbReference>
<evidence type="ECO:0000256" key="1">
    <source>
        <dbReference type="ARBA" id="ARBA00009186"/>
    </source>
</evidence>
<feature type="transmembrane region" description="Helical" evidence="3">
    <location>
        <begin position="604"/>
        <end position="624"/>
    </location>
</feature>
<feature type="transmembrane region" description="Helical" evidence="3">
    <location>
        <begin position="360"/>
        <end position="381"/>
    </location>
</feature>
<dbReference type="eggNOG" id="COG1138">
    <property type="taxonomic scope" value="Bacteria"/>
</dbReference>
<evidence type="ECO:0000313" key="6">
    <source>
        <dbReference type="EMBL" id="KNY26014.1"/>
    </source>
</evidence>
<keyword evidence="3" id="KW-0812">Transmembrane</keyword>
<dbReference type="InterPro" id="IPR002541">
    <property type="entry name" value="Cyt_c_assembly"/>
</dbReference>
<proteinExistence type="inferred from homology"/>
<feature type="transmembrane region" description="Helical" evidence="3">
    <location>
        <begin position="116"/>
        <end position="139"/>
    </location>
</feature>
<reference evidence="7" key="1">
    <citation type="submission" date="2015-07" db="EMBL/GenBank/DDBJ databases">
        <title>Near-Complete Genome Sequence of the Cellulolytic Bacterium Bacteroides (Pseudobacteroides) cellulosolvens ATCC 35603.</title>
        <authorList>
            <person name="Dassa B."/>
            <person name="Utturkar S.M."/>
            <person name="Klingeman D.M."/>
            <person name="Hurt R.A."/>
            <person name="Keller M."/>
            <person name="Xu J."/>
            <person name="Reddy Y.H.K."/>
            <person name="Borovok I."/>
            <person name="Grinberg I.R."/>
            <person name="Lamed R."/>
            <person name="Zhivin O."/>
            <person name="Bayer E.A."/>
            <person name="Brown S.D."/>
        </authorList>
    </citation>
    <scope>NUCLEOTIDE SEQUENCE [LARGE SCALE GENOMIC DNA]</scope>
    <source>
        <strain evidence="7">DSM 2933</strain>
    </source>
</reference>
<evidence type="ECO:0000259" key="5">
    <source>
        <dbReference type="Pfam" id="PF16327"/>
    </source>
</evidence>
<dbReference type="PANTHER" id="PTHR43653">
    <property type="entry name" value="CYTOCHROME C ASSEMBLY PROTEIN-RELATED"/>
    <property type="match status" value="1"/>
</dbReference>
<feature type="transmembrane region" description="Helical" evidence="3">
    <location>
        <begin position="393"/>
        <end position="414"/>
    </location>
</feature>
<dbReference type="GO" id="GO:0020037">
    <property type="term" value="F:heme binding"/>
    <property type="evidence" value="ECO:0007669"/>
    <property type="project" value="InterPro"/>
</dbReference>
<feature type="transmembrane region" description="Helical" evidence="3">
    <location>
        <begin position="319"/>
        <end position="340"/>
    </location>
</feature>
<dbReference type="Proteomes" id="UP000036923">
    <property type="component" value="Unassembled WGS sequence"/>
</dbReference>
<evidence type="ECO:0000313" key="7">
    <source>
        <dbReference type="Proteomes" id="UP000036923"/>
    </source>
</evidence>
<dbReference type="InterPro" id="IPR003567">
    <property type="entry name" value="Cyt_c_biogenesis"/>
</dbReference>
<keyword evidence="2" id="KW-0201">Cytochrome c-type biogenesis</keyword>
<dbReference type="PANTHER" id="PTHR43653:SF1">
    <property type="entry name" value="CYTOCHROME C-TYPE BIOGENESIS PROTEIN CCMF"/>
    <property type="match status" value="1"/>
</dbReference>
<dbReference type="GO" id="GO:0016020">
    <property type="term" value="C:membrane"/>
    <property type="evidence" value="ECO:0007669"/>
    <property type="project" value="InterPro"/>
</dbReference>
<feature type="transmembrane region" description="Helical" evidence="3">
    <location>
        <begin position="218"/>
        <end position="239"/>
    </location>
</feature>